<dbReference type="EMBL" id="QXFU01000720">
    <property type="protein sequence ID" value="KAE9023100.1"/>
    <property type="molecule type" value="Genomic_DNA"/>
</dbReference>
<dbReference type="Proteomes" id="UP000429607">
    <property type="component" value="Unassembled WGS sequence"/>
</dbReference>
<evidence type="ECO:0000313" key="1">
    <source>
        <dbReference type="EMBL" id="KAE9013461.1"/>
    </source>
</evidence>
<dbReference type="EMBL" id="QXFV01001158">
    <property type="protein sequence ID" value="KAE9013461.1"/>
    <property type="molecule type" value="Genomic_DNA"/>
</dbReference>
<name>A0A6A3LYI3_9STRA</name>
<reference evidence="4 6" key="1">
    <citation type="submission" date="2018-09" db="EMBL/GenBank/DDBJ databases">
        <title>Genomic investigation of the strawberry pathogen Phytophthora fragariae indicates pathogenicity is determined by transcriptional variation in three key races.</title>
        <authorList>
            <person name="Adams T.M."/>
            <person name="Armitage A.D."/>
            <person name="Sobczyk M.K."/>
            <person name="Bates H.J."/>
            <person name="Dunwell J.M."/>
            <person name="Nellist C.F."/>
            <person name="Harrison R.J."/>
        </authorList>
    </citation>
    <scope>NUCLEOTIDE SEQUENCE [LARGE SCALE GENOMIC DNA]</scope>
    <source>
        <strain evidence="1 4">SCRP249</strain>
        <strain evidence="2 6">SCRP324</strain>
        <strain evidence="3 5">SCRP333</strain>
    </source>
</reference>
<evidence type="ECO:0000313" key="6">
    <source>
        <dbReference type="Proteomes" id="UP000435112"/>
    </source>
</evidence>
<evidence type="ECO:0000313" key="5">
    <source>
        <dbReference type="Proteomes" id="UP000434957"/>
    </source>
</evidence>
<evidence type="ECO:0000313" key="3">
    <source>
        <dbReference type="EMBL" id="KAE9316020.1"/>
    </source>
</evidence>
<dbReference type="AlphaFoldDB" id="A0A6A3LYI3"/>
<dbReference type="Proteomes" id="UP000434957">
    <property type="component" value="Unassembled WGS sequence"/>
</dbReference>
<dbReference type="Proteomes" id="UP000435112">
    <property type="component" value="Unassembled WGS sequence"/>
</dbReference>
<evidence type="ECO:0000313" key="2">
    <source>
        <dbReference type="EMBL" id="KAE9023100.1"/>
    </source>
</evidence>
<dbReference type="EMBL" id="QXFT01001542">
    <property type="protein sequence ID" value="KAE9316020.1"/>
    <property type="molecule type" value="Genomic_DNA"/>
</dbReference>
<keyword evidence="5" id="KW-1185">Reference proteome</keyword>
<gene>
    <name evidence="1" type="ORF">PR001_g15407</name>
    <name evidence="2" type="ORF">PR002_g11790</name>
    <name evidence="3" type="ORF">PR003_g18834</name>
</gene>
<proteinExistence type="predicted"/>
<protein>
    <submittedName>
        <fullName evidence="2">Uncharacterized protein</fullName>
    </submittedName>
</protein>
<evidence type="ECO:0000313" key="4">
    <source>
        <dbReference type="Proteomes" id="UP000429607"/>
    </source>
</evidence>
<dbReference type="OrthoDB" id="119067at2759"/>
<organism evidence="2 6">
    <name type="scientific">Phytophthora rubi</name>
    <dbReference type="NCBI Taxonomy" id="129364"/>
    <lineage>
        <taxon>Eukaryota</taxon>
        <taxon>Sar</taxon>
        <taxon>Stramenopiles</taxon>
        <taxon>Oomycota</taxon>
        <taxon>Peronosporomycetes</taxon>
        <taxon>Peronosporales</taxon>
        <taxon>Peronosporaceae</taxon>
        <taxon>Phytophthora</taxon>
    </lineage>
</organism>
<comment type="caution">
    <text evidence="2">The sequence shown here is derived from an EMBL/GenBank/DDBJ whole genome shotgun (WGS) entry which is preliminary data.</text>
</comment>
<accession>A0A6A3LYI3</accession>
<sequence length="46" mass="5281">MLSPYVRDLALSFISLEAGQQIYLPEMRPWRKQIFTLLSGLTPRSG</sequence>